<evidence type="ECO:0000313" key="3">
    <source>
        <dbReference type="Proteomes" id="UP000198582"/>
    </source>
</evidence>
<reference evidence="2 3" key="1">
    <citation type="submission" date="2016-10" db="EMBL/GenBank/DDBJ databases">
        <authorList>
            <person name="de Groot N.N."/>
        </authorList>
    </citation>
    <scope>NUCLEOTIDE SEQUENCE [LARGE SCALE GENOMIC DNA]</scope>
    <source>
        <strain evidence="2 3">DSM 44993</strain>
    </source>
</reference>
<name>A0A1H8V1Y4_9PSEU</name>
<gene>
    <name evidence="2" type="ORF">SAMN04489732_103599</name>
</gene>
<dbReference type="OrthoDB" id="4570646at2"/>
<proteinExistence type="predicted"/>
<dbReference type="InterPro" id="IPR007278">
    <property type="entry name" value="DUF397"/>
</dbReference>
<dbReference type="RefSeq" id="WP_091616095.1">
    <property type="nucleotide sequence ID" value="NZ_FOEF01000003.1"/>
</dbReference>
<organism evidence="2 3">
    <name type="scientific">Amycolatopsis saalfeldensis</name>
    <dbReference type="NCBI Taxonomy" id="394193"/>
    <lineage>
        <taxon>Bacteria</taxon>
        <taxon>Bacillati</taxon>
        <taxon>Actinomycetota</taxon>
        <taxon>Actinomycetes</taxon>
        <taxon>Pseudonocardiales</taxon>
        <taxon>Pseudonocardiaceae</taxon>
        <taxon>Amycolatopsis</taxon>
    </lineage>
</organism>
<dbReference type="EMBL" id="FOEF01000003">
    <property type="protein sequence ID" value="SEP09411.1"/>
    <property type="molecule type" value="Genomic_DNA"/>
</dbReference>
<dbReference type="Proteomes" id="UP000198582">
    <property type="component" value="Unassembled WGS sequence"/>
</dbReference>
<evidence type="ECO:0000313" key="2">
    <source>
        <dbReference type="EMBL" id="SEP09411.1"/>
    </source>
</evidence>
<keyword evidence="3" id="KW-1185">Reference proteome</keyword>
<feature type="domain" description="DUF397" evidence="1">
    <location>
        <begin position="16"/>
        <end position="70"/>
    </location>
</feature>
<dbReference type="AlphaFoldDB" id="A0A1H8V1Y4"/>
<sequence>MESYDPKTAAISLDDAAWQRPIPCGDNSGNCVEVNLGRPGLVAVRDSKLGESPVLLFTPEEWTSFVTSVRAGQFDC</sequence>
<dbReference type="Pfam" id="PF04149">
    <property type="entry name" value="DUF397"/>
    <property type="match status" value="1"/>
</dbReference>
<evidence type="ECO:0000259" key="1">
    <source>
        <dbReference type="Pfam" id="PF04149"/>
    </source>
</evidence>
<protein>
    <recommendedName>
        <fullName evidence="1">DUF397 domain-containing protein</fullName>
    </recommendedName>
</protein>
<dbReference type="STRING" id="394193.SAMN04489732_103599"/>
<accession>A0A1H8V1Y4</accession>